<keyword evidence="1" id="KW-0067">ATP-binding</keyword>
<comment type="caution">
    <text evidence="3">The sequence shown here is derived from an EMBL/GenBank/DDBJ whole genome shotgun (WGS) entry which is preliminary data.</text>
</comment>
<name>A0ABW4JE99_9BACL</name>
<reference evidence="4" key="1">
    <citation type="journal article" date="2019" name="Int. J. Syst. Evol. Microbiol.">
        <title>The Global Catalogue of Microorganisms (GCM) 10K type strain sequencing project: providing services to taxonomists for standard genome sequencing and annotation.</title>
        <authorList>
            <consortium name="The Broad Institute Genomics Platform"/>
            <consortium name="The Broad Institute Genome Sequencing Center for Infectious Disease"/>
            <person name="Wu L."/>
            <person name="Ma J."/>
        </authorList>
    </citation>
    <scope>NUCLEOTIDE SEQUENCE [LARGE SCALE GENOMIC DNA]</scope>
    <source>
        <strain evidence="4">CGMCC 1.12286</strain>
    </source>
</reference>
<sequence>MEGEQIELSVHTFHSAIPLLRVNPLFHKSRDLLQLPKVECTHGSRKILLTCVLDMNLRQGEFALSESAAKALRLTEYTWRMPAQILPQGVRFGPLIGILSNPLWDREKRTLKQTKQLPALKRLVEAGRTHGAVCFLFRMSDVNLRSGTVRGYVLHEGRWHRRDLPMPDVIYDQLVSRKLERDPNVQEKRQALTKRYKEKFFNDGFFDKWQIYEWLKESVDVKAHLPRTVRHTTMEKAIAFLNTHSVSFLKPLHGSLGLGIARFVRQRDGSVIYEQKQKTSSVLRGKASSSERALETFRTRLKQRPYIWQEGLPLATYEHRPLDIRILMQRDHTGEWKRTKMFARVAKSGDFTSNLTAGGDAMPVDDAIAQCLPKQEQKNRAKSQIRRLSQQIVDAVEKQSGKQFGELGIDLGLDTSGKVWVIEVNSKPRKTPTTEKGRQDLVDLSFERPIRYAIYLATSTSK</sequence>
<dbReference type="Gene3D" id="3.30.470.20">
    <property type="entry name" value="ATP-grasp fold, B domain"/>
    <property type="match status" value="1"/>
</dbReference>
<dbReference type="RefSeq" id="WP_377942486.1">
    <property type="nucleotide sequence ID" value="NZ_JBHUCX010000020.1"/>
</dbReference>
<dbReference type="Proteomes" id="UP001597079">
    <property type="component" value="Unassembled WGS sequence"/>
</dbReference>
<dbReference type="Pfam" id="PF14398">
    <property type="entry name" value="ATPgrasp_YheCD"/>
    <property type="match status" value="1"/>
</dbReference>
<evidence type="ECO:0000313" key="3">
    <source>
        <dbReference type="EMBL" id="MFD1674627.1"/>
    </source>
</evidence>
<protein>
    <submittedName>
        <fullName evidence="3">YheC/YheD family protein</fullName>
    </submittedName>
</protein>
<dbReference type="InterPro" id="IPR011761">
    <property type="entry name" value="ATP-grasp"/>
</dbReference>
<gene>
    <name evidence="3" type="ORF">ACFSB2_07935</name>
</gene>
<evidence type="ECO:0000256" key="1">
    <source>
        <dbReference type="PROSITE-ProRule" id="PRU00409"/>
    </source>
</evidence>
<keyword evidence="4" id="KW-1185">Reference proteome</keyword>
<dbReference type="PROSITE" id="PS50975">
    <property type="entry name" value="ATP_GRASP"/>
    <property type="match status" value="1"/>
</dbReference>
<accession>A0ABW4JE99</accession>
<dbReference type="EMBL" id="JBHUCX010000020">
    <property type="protein sequence ID" value="MFD1674627.1"/>
    <property type="molecule type" value="Genomic_DNA"/>
</dbReference>
<dbReference type="SUPFAM" id="SSF56059">
    <property type="entry name" value="Glutathione synthetase ATP-binding domain-like"/>
    <property type="match status" value="1"/>
</dbReference>
<keyword evidence="1" id="KW-0547">Nucleotide-binding</keyword>
<evidence type="ECO:0000259" key="2">
    <source>
        <dbReference type="PROSITE" id="PS50975"/>
    </source>
</evidence>
<dbReference type="InterPro" id="IPR026838">
    <property type="entry name" value="YheC/D"/>
</dbReference>
<evidence type="ECO:0000313" key="4">
    <source>
        <dbReference type="Proteomes" id="UP001597079"/>
    </source>
</evidence>
<organism evidence="3 4">
    <name type="scientific">Alicyclobacillus fodiniaquatilis</name>
    <dbReference type="NCBI Taxonomy" id="1661150"/>
    <lineage>
        <taxon>Bacteria</taxon>
        <taxon>Bacillati</taxon>
        <taxon>Bacillota</taxon>
        <taxon>Bacilli</taxon>
        <taxon>Bacillales</taxon>
        <taxon>Alicyclobacillaceae</taxon>
        <taxon>Alicyclobacillus</taxon>
    </lineage>
</organism>
<feature type="domain" description="ATP-grasp" evidence="2">
    <location>
        <begin position="384"/>
        <end position="455"/>
    </location>
</feature>
<proteinExistence type="predicted"/>